<protein>
    <submittedName>
        <fullName evidence="2">Carboxynorspermidine synthase</fullName>
        <ecNumber evidence="2">1.5.1.43</ecNumber>
    </submittedName>
</protein>
<dbReference type="Proteomes" id="UP001153719">
    <property type="component" value="Chromosome"/>
</dbReference>
<proteinExistence type="predicted"/>
<organism evidence="2 3">
    <name type="scientific">Planktothrix pseudagardhii</name>
    <dbReference type="NCBI Taxonomy" id="132604"/>
    <lineage>
        <taxon>Bacteria</taxon>
        <taxon>Bacillati</taxon>
        <taxon>Cyanobacteriota</taxon>
        <taxon>Cyanophyceae</taxon>
        <taxon>Oscillatoriophycideae</taxon>
        <taxon>Oscillatoriales</taxon>
        <taxon>Microcoleaceae</taxon>
        <taxon>Planktothrix</taxon>
    </lineage>
</organism>
<dbReference type="Pfam" id="PF03435">
    <property type="entry name" value="Sacchrp_dh_NADP"/>
    <property type="match status" value="1"/>
</dbReference>
<dbReference type="InterPro" id="IPR036291">
    <property type="entry name" value="NAD(P)-bd_dom_sf"/>
</dbReference>
<feature type="domain" description="Saccharopine dehydrogenase NADP binding" evidence="1">
    <location>
        <begin position="5"/>
        <end position="123"/>
    </location>
</feature>
<keyword evidence="2" id="KW-0560">Oxidoreductase</keyword>
<dbReference type="KEGG" id="ppsu:NO713_00081"/>
<dbReference type="Gene3D" id="3.40.50.720">
    <property type="entry name" value="NAD(P)-binding Rossmann-like Domain"/>
    <property type="match status" value="1"/>
</dbReference>
<gene>
    <name evidence="2" type="ORF">NO713_00081</name>
</gene>
<evidence type="ECO:0000313" key="2">
    <source>
        <dbReference type="EMBL" id="CAD5911706.1"/>
    </source>
</evidence>
<dbReference type="EMBL" id="LR882967">
    <property type="protein sequence ID" value="CAD5911706.1"/>
    <property type="molecule type" value="Genomic_DNA"/>
</dbReference>
<dbReference type="Gene3D" id="3.30.360.10">
    <property type="entry name" value="Dihydrodipicolinate Reductase, domain 2"/>
    <property type="match status" value="1"/>
</dbReference>
<dbReference type="EC" id="1.5.1.43" evidence="2"/>
<evidence type="ECO:0000259" key="1">
    <source>
        <dbReference type="Pfam" id="PF03435"/>
    </source>
</evidence>
<dbReference type="GO" id="GO:0102143">
    <property type="term" value="F:carboxynorspermidine dehydrogenase activity"/>
    <property type="evidence" value="ECO:0007669"/>
    <property type="project" value="UniProtKB-EC"/>
</dbReference>
<dbReference type="RefSeq" id="WP_254172735.1">
    <property type="nucleotide sequence ID" value="NZ_LR882967.1"/>
</dbReference>
<sequence>MNKRVLILGGRGRIGNSVAEDLAQHTSAEITITGRKLTGNRAINPRFKVLELDLEDQQKLETAIANSDLVIHCAGPFHYRDTGVLQACIQQNVNYIDVSDNRGFTSRILEHSEAAKKAGVTAIINTGIFPGISNSMVRQGVEQFDQVEKIHLSYVVGGSGGAGMTVMRTTFIGLQRPFEVWINGEWKTIKPYSERETIEFPPPYGKTGVYWFDMPECFTLVDSFPAKTVITKFGTVPDFYNYLTWSVAHWWPASWLQNPAVIEFLSQVSYRMTNVTDIWSGIGVAVRSCVTGIKQGKTVDYCSTIVHENTATIAGIGTGTIAELCLNGELQKPGVWPVEQVLSTPLFEAAMNNRGINIRHLQNRKKEG</sequence>
<evidence type="ECO:0000313" key="3">
    <source>
        <dbReference type="Proteomes" id="UP001153719"/>
    </source>
</evidence>
<reference evidence="2" key="1">
    <citation type="submission" date="2020-09" db="EMBL/GenBank/DDBJ databases">
        <authorList>
            <person name="Blom J."/>
        </authorList>
    </citation>
    <scope>NUCLEOTIDE SEQUENCE</scope>
    <source>
        <strain evidence="2">No.713</strain>
    </source>
</reference>
<dbReference type="AlphaFoldDB" id="A0A9W4CE04"/>
<dbReference type="InterPro" id="IPR005097">
    <property type="entry name" value="Sacchrp_dh_NADP-bd"/>
</dbReference>
<keyword evidence="3" id="KW-1185">Reference proteome</keyword>
<dbReference type="SUPFAM" id="SSF51735">
    <property type="entry name" value="NAD(P)-binding Rossmann-fold domains"/>
    <property type="match status" value="1"/>
</dbReference>
<name>A0A9W4CE04_9CYAN</name>
<accession>A0A9W4CE04</accession>
<dbReference type="PANTHER" id="PTHR43796">
    <property type="entry name" value="CARBOXYNORSPERMIDINE SYNTHASE"/>
    <property type="match status" value="1"/>
</dbReference>
<dbReference type="PANTHER" id="PTHR43796:SF2">
    <property type="entry name" value="CARBOXYNORSPERMIDINE SYNTHASE"/>
    <property type="match status" value="1"/>
</dbReference>